<dbReference type="InterPro" id="IPR003817">
    <property type="entry name" value="PS_Dcarbxylase"/>
</dbReference>
<evidence type="ECO:0000313" key="3">
    <source>
        <dbReference type="Proteomes" id="UP000095281"/>
    </source>
</evidence>
<evidence type="ECO:0000256" key="2">
    <source>
        <dbReference type="ARBA" id="ARBA00023239"/>
    </source>
</evidence>
<protein>
    <submittedName>
        <fullName evidence="4">Aldedh domain-containing protein</fullName>
    </submittedName>
</protein>
<dbReference type="Pfam" id="PF02666">
    <property type="entry name" value="PS_Dcarbxylase"/>
    <property type="match status" value="1"/>
</dbReference>
<evidence type="ECO:0000313" key="4">
    <source>
        <dbReference type="WBParaSite" id="MhA1_Contig2647.frz3.gene2"/>
    </source>
</evidence>
<dbReference type="Proteomes" id="UP000095281">
    <property type="component" value="Unplaced"/>
</dbReference>
<keyword evidence="1" id="KW-0210">Decarboxylase</keyword>
<evidence type="ECO:0000256" key="1">
    <source>
        <dbReference type="ARBA" id="ARBA00022793"/>
    </source>
</evidence>
<dbReference type="WBParaSite" id="MhA1_Contig2647.frz3.gene2">
    <property type="protein sequence ID" value="MhA1_Contig2647.frz3.gene2"/>
    <property type="gene ID" value="MhA1_Contig2647.frz3.gene2"/>
</dbReference>
<proteinExistence type="predicted"/>
<organism evidence="3 4">
    <name type="scientific">Meloidogyne hapla</name>
    <name type="common">Root-knot nematode worm</name>
    <dbReference type="NCBI Taxonomy" id="6305"/>
    <lineage>
        <taxon>Eukaryota</taxon>
        <taxon>Metazoa</taxon>
        <taxon>Ecdysozoa</taxon>
        <taxon>Nematoda</taxon>
        <taxon>Chromadorea</taxon>
        <taxon>Rhabditida</taxon>
        <taxon>Tylenchina</taxon>
        <taxon>Tylenchomorpha</taxon>
        <taxon>Tylenchoidea</taxon>
        <taxon>Meloidogynidae</taxon>
        <taxon>Meloidogyninae</taxon>
        <taxon>Meloidogyne</taxon>
    </lineage>
</organism>
<dbReference type="AlphaFoldDB" id="A0A1I8BJX3"/>
<accession>A0A1I8BJX3</accession>
<keyword evidence="3" id="KW-1185">Reference proteome</keyword>
<reference evidence="4" key="1">
    <citation type="submission" date="2016-11" db="UniProtKB">
        <authorList>
            <consortium name="WormBaseParasite"/>
        </authorList>
    </citation>
    <scope>IDENTIFICATION</scope>
</reference>
<keyword evidence="2" id="KW-0456">Lyase</keyword>
<sequence length="92" mass="10280">MTPVAAMFVGNIVIFDEQEKNRKLKENTKFAIKGLSTNVGEKIGEFRMGSAIVLKNRCVWRLAMSDFLDVNIGDVGNTSRFNKIFVVINLGL</sequence>
<name>A0A1I8BJX3_MELHA</name>